<keyword evidence="2" id="KW-1185">Reference proteome</keyword>
<name>A0A936ZG52_9BURK</name>
<comment type="caution">
    <text evidence="1">The sequence shown here is derived from an EMBL/GenBank/DDBJ whole genome shotgun (WGS) entry which is preliminary data.</text>
</comment>
<evidence type="ECO:0000313" key="2">
    <source>
        <dbReference type="Proteomes" id="UP000613011"/>
    </source>
</evidence>
<dbReference type="AlphaFoldDB" id="A0A936ZG52"/>
<dbReference type="RefSeq" id="WP_201683933.1">
    <property type="nucleotide sequence ID" value="NZ_JAEQNA010000003.1"/>
</dbReference>
<gene>
    <name evidence="1" type="ORF">JI739_10955</name>
</gene>
<dbReference type="Proteomes" id="UP000613011">
    <property type="component" value="Unassembled WGS sequence"/>
</dbReference>
<protein>
    <recommendedName>
        <fullName evidence="3">DUF4157 domain-containing protein</fullName>
    </recommendedName>
</protein>
<reference evidence="1" key="1">
    <citation type="submission" date="2021-01" db="EMBL/GenBank/DDBJ databases">
        <title>Ramlibacter sp. strain AW1 16S ribosomal RNA gene Genome sequencing and assembly.</title>
        <authorList>
            <person name="Kang M."/>
        </authorList>
    </citation>
    <scope>NUCLEOTIDE SEQUENCE</scope>
    <source>
        <strain evidence="1">AW1</strain>
    </source>
</reference>
<dbReference type="EMBL" id="JAEQNA010000003">
    <property type="protein sequence ID" value="MBL0420864.1"/>
    <property type="molecule type" value="Genomic_DNA"/>
</dbReference>
<evidence type="ECO:0000313" key="1">
    <source>
        <dbReference type="EMBL" id="MBL0420864.1"/>
    </source>
</evidence>
<evidence type="ECO:0008006" key="3">
    <source>
        <dbReference type="Google" id="ProtNLM"/>
    </source>
</evidence>
<proteinExistence type="predicted"/>
<sequence>MIVHSRMLVWACGMTVTPRLIIIHPRFRGHPGLLAHEKVHAEQMRRDGLLRFWWRYASSRRHRLAYEVEAYRVSMAHGCTLASAARTLATGYWLGIDEQQARHALLDLPHSRRSA</sequence>
<accession>A0A936ZG52</accession>
<organism evidence="1 2">
    <name type="scientific">Ramlibacter aurantiacus</name>
    <dbReference type="NCBI Taxonomy" id="2801330"/>
    <lineage>
        <taxon>Bacteria</taxon>
        <taxon>Pseudomonadati</taxon>
        <taxon>Pseudomonadota</taxon>
        <taxon>Betaproteobacteria</taxon>
        <taxon>Burkholderiales</taxon>
        <taxon>Comamonadaceae</taxon>
        <taxon>Ramlibacter</taxon>
    </lineage>
</organism>